<keyword evidence="4" id="KW-1185">Reference proteome</keyword>
<dbReference type="PROSITE" id="PS00571">
    <property type="entry name" value="AMIDASES"/>
    <property type="match status" value="1"/>
</dbReference>
<dbReference type="EMBL" id="JBEWLY010000013">
    <property type="protein sequence ID" value="MET1755727.1"/>
    <property type="molecule type" value="Genomic_DNA"/>
</dbReference>
<dbReference type="PANTHER" id="PTHR11895:SF7">
    <property type="entry name" value="GLUTAMYL-TRNA(GLN) AMIDOTRANSFERASE SUBUNIT A, MITOCHONDRIAL"/>
    <property type="match status" value="1"/>
</dbReference>
<proteinExistence type="inferred from homology"/>
<name>A0ABV2D1H8_9SPHN</name>
<dbReference type="InterPro" id="IPR023631">
    <property type="entry name" value="Amidase_dom"/>
</dbReference>
<dbReference type="InterPro" id="IPR036928">
    <property type="entry name" value="AS_sf"/>
</dbReference>
<feature type="domain" description="Amidase" evidence="2">
    <location>
        <begin position="3"/>
        <end position="344"/>
    </location>
</feature>
<dbReference type="InterPro" id="IPR020556">
    <property type="entry name" value="Amidase_CS"/>
</dbReference>
<comment type="similarity">
    <text evidence="1">Belongs to the amidase family.</text>
</comment>
<evidence type="ECO:0000313" key="4">
    <source>
        <dbReference type="Proteomes" id="UP001548713"/>
    </source>
</evidence>
<evidence type="ECO:0000256" key="1">
    <source>
        <dbReference type="ARBA" id="ARBA00009199"/>
    </source>
</evidence>
<gene>
    <name evidence="3" type="ORF">ABVV53_09680</name>
</gene>
<evidence type="ECO:0000313" key="3">
    <source>
        <dbReference type="EMBL" id="MET1755727.1"/>
    </source>
</evidence>
<accession>A0ABV2D1H8</accession>
<dbReference type="SUPFAM" id="SSF75304">
    <property type="entry name" value="Amidase signature (AS) enzymes"/>
    <property type="match status" value="1"/>
</dbReference>
<dbReference type="Pfam" id="PF01425">
    <property type="entry name" value="Amidase"/>
    <property type="match status" value="1"/>
</dbReference>
<reference evidence="3 4" key="1">
    <citation type="submission" date="2024-07" db="EMBL/GenBank/DDBJ databases">
        <title>Novosphingobium kalidii RD2P27.</title>
        <authorList>
            <person name="Sun J.-Q."/>
        </authorList>
    </citation>
    <scope>NUCLEOTIDE SEQUENCE [LARGE SCALE GENOMIC DNA]</scope>
    <source>
        <strain evidence="3 4">RD2P27</strain>
    </source>
</reference>
<organism evidence="3 4">
    <name type="scientific">Novosphingobium kalidii</name>
    <dbReference type="NCBI Taxonomy" id="3230299"/>
    <lineage>
        <taxon>Bacteria</taxon>
        <taxon>Pseudomonadati</taxon>
        <taxon>Pseudomonadota</taxon>
        <taxon>Alphaproteobacteria</taxon>
        <taxon>Sphingomonadales</taxon>
        <taxon>Sphingomonadaceae</taxon>
        <taxon>Novosphingobium</taxon>
    </lineage>
</organism>
<dbReference type="Gene3D" id="3.90.1300.10">
    <property type="entry name" value="Amidase signature (AS) domain"/>
    <property type="match status" value="1"/>
</dbReference>
<protein>
    <submittedName>
        <fullName evidence="3">Amidase</fullName>
    </submittedName>
</protein>
<dbReference type="RefSeq" id="WP_353984166.1">
    <property type="nucleotide sequence ID" value="NZ_JBEWLY010000013.1"/>
</dbReference>
<dbReference type="InterPro" id="IPR000120">
    <property type="entry name" value="Amidase"/>
</dbReference>
<dbReference type="Proteomes" id="UP001548713">
    <property type="component" value="Unassembled WGS sequence"/>
</dbReference>
<comment type="caution">
    <text evidence="3">The sequence shown here is derived from an EMBL/GenBank/DDBJ whole genome shotgun (WGS) entry which is preliminary data.</text>
</comment>
<sequence length="368" mass="38491">MRVAVKDCIDIAGLPTRGGSRALEDASAAPVNAAVVDALLHADCTIVGKANMHELAYGVTGINAWTGSPVNPLFPDRVPGGSSSGSAVAVAEGIVEFGIGTDTGGSIRTPAACCAVFGFKPTFGRVSREGAWPRRSSLDCIGPFARSMEMIEAAMAIIAPGYEPVPDVDPRYALVRVADVDPEVQAAFDEALAGFAAPAGVHMLESLGEAFEANIAVIAAETHAAFGHLAGRGLLGADVEARLTAAAAVGPERLAWAEEVRERFGREVDALLRDHHVLVLPTMPCFPIALADAGNAAAALRMTALVRPFNLSGHPALTIPVRSGQGLPVGIQIIGRRDHDETVCAMGRMLARELGDKVVRTRKEEELR</sequence>
<dbReference type="PANTHER" id="PTHR11895">
    <property type="entry name" value="TRANSAMIDASE"/>
    <property type="match status" value="1"/>
</dbReference>
<evidence type="ECO:0000259" key="2">
    <source>
        <dbReference type="Pfam" id="PF01425"/>
    </source>
</evidence>